<dbReference type="EMBL" id="AOHC02000057">
    <property type="protein sequence ID" value="EMY75995.1"/>
    <property type="molecule type" value="Genomic_DNA"/>
</dbReference>
<dbReference type="Gene3D" id="1.10.260.40">
    <property type="entry name" value="lambda repressor-like DNA-binding domains"/>
    <property type="match status" value="1"/>
</dbReference>
<protein>
    <submittedName>
        <fullName evidence="1">Toxin-antitoxin system, antitoxin component, Xre domain protein</fullName>
    </submittedName>
</protein>
<dbReference type="SUPFAM" id="SSF47413">
    <property type="entry name" value="lambda repressor-like DNA-binding domains"/>
    <property type="match status" value="1"/>
</dbReference>
<dbReference type="AlphaFoldDB" id="N1WAR3"/>
<dbReference type="InterPro" id="IPR010982">
    <property type="entry name" value="Lambda_DNA-bd_dom_sf"/>
</dbReference>
<dbReference type="OrthoDB" id="331605at2"/>
<dbReference type="GO" id="GO:0003677">
    <property type="term" value="F:DNA binding"/>
    <property type="evidence" value="ECO:0007669"/>
    <property type="project" value="InterPro"/>
</dbReference>
<dbReference type="RefSeq" id="WP_003010864.1">
    <property type="nucleotide sequence ID" value="NZ_AOHC02000057.1"/>
</dbReference>
<reference evidence="1" key="1">
    <citation type="submission" date="2013-03" db="EMBL/GenBank/DDBJ databases">
        <authorList>
            <person name="Harkins D.M."/>
            <person name="Durkin A.S."/>
            <person name="Brinkac L.M."/>
            <person name="Haft D.H."/>
            <person name="Selengut J.D."/>
            <person name="Sanka R."/>
            <person name="DePew J."/>
            <person name="Purushe J."/>
            <person name="Hartskeerl R.A."/>
            <person name="Ahmed A."/>
            <person name="van der Linden H."/>
            <person name="Goris M.G.A."/>
            <person name="Vinetz J.M."/>
            <person name="Sutton G.G."/>
            <person name="Nierman W.C."/>
            <person name="Fouts D.E."/>
        </authorList>
    </citation>
    <scope>NUCLEOTIDE SEQUENCE [LARGE SCALE GENOMIC DNA]</scope>
    <source>
        <strain evidence="1">ICFT</strain>
    </source>
</reference>
<name>N1WAR3_9LEPT</name>
<keyword evidence="2" id="KW-1185">Reference proteome</keyword>
<sequence>MKVKKQYSDFFSEANKLMSPESIKKANKKADNILLKLKLADLRKGVGLKQTEIPGFAQTSISRIESRSDLKLSTLVDYVQALGMSIEIRAISKSKSKTKQKDILILKS</sequence>
<gene>
    <name evidence="1" type="ORF">LEP1GSC060_0495</name>
</gene>
<evidence type="ECO:0000313" key="2">
    <source>
        <dbReference type="Proteomes" id="UP000012313"/>
    </source>
</evidence>
<evidence type="ECO:0000313" key="1">
    <source>
        <dbReference type="EMBL" id="EMY75995.1"/>
    </source>
</evidence>
<dbReference type="Proteomes" id="UP000012313">
    <property type="component" value="Unassembled WGS sequence"/>
</dbReference>
<dbReference type="STRING" id="1218598.LEP1GSC060_0495"/>
<accession>N1WAR3</accession>
<proteinExistence type="predicted"/>
<organism evidence="1 2">
    <name type="scientific">Leptospira weilii serovar Ranarum str. ICFT</name>
    <dbReference type="NCBI Taxonomy" id="1218598"/>
    <lineage>
        <taxon>Bacteria</taxon>
        <taxon>Pseudomonadati</taxon>
        <taxon>Spirochaetota</taxon>
        <taxon>Spirochaetia</taxon>
        <taxon>Leptospirales</taxon>
        <taxon>Leptospiraceae</taxon>
        <taxon>Leptospira</taxon>
    </lineage>
</organism>
<comment type="caution">
    <text evidence="1">The sequence shown here is derived from an EMBL/GenBank/DDBJ whole genome shotgun (WGS) entry which is preliminary data.</text>
</comment>